<dbReference type="InterPro" id="IPR028082">
    <property type="entry name" value="Peripla_BP_I"/>
</dbReference>
<gene>
    <name evidence="5" type="ORF">D9V29_10800</name>
</gene>
<comment type="caution">
    <text evidence="5">The sequence shown here is derived from an EMBL/GenBank/DDBJ whole genome shotgun (WGS) entry which is preliminary data.</text>
</comment>
<evidence type="ECO:0000259" key="4">
    <source>
        <dbReference type="PROSITE" id="PS50932"/>
    </source>
</evidence>
<dbReference type="InterPro" id="IPR010982">
    <property type="entry name" value="Lambda_DNA-bd_dom_sf"/>
</dbReference>
<accession>A0A3L6ZQU8</accession>
<dbReference type="GO" id="GO:0003700">
    <property type="term" value="F:DNA-binding transcription factor activity"/>
    <property type="evidence" value="ECO:0007669"/>
    <property type="project" value="TreeGrafter"/>
</dbReference>
<dbReference type="GO" id="GO:0000976">
    <property type="term" value="F:transcription cis-regulatory region binding"/>
    <property type="evidence" value="ECO:0007669"/>
    <property type="project" value="TreeGrafter"/>
</dbReference>
<evidence type="ECO:0000313" key="5">
    <source>
        <dbReference type="EMBL" id="RLP70296.1"/>
    </source>
</evidence>
<evidence type="ECO:0000256" key="1">
    <source>
        <dbReference type="ARBA" id="ARBA00023015"/>
    </source>
</evidence>
<keyword evidence="2" id="KW-0238">DNA-binding</keyword>
<organism evidence="5 6">
    <name type="scientific">Mycetocola manganoxydans</name>
    <dbReference type="NCBI Taxonomy" id="699879"/>
    <lineage>
        <taxon>Bacteria</taxon>
        <taxon>Bacillati</taxon>
        <taxon>Actinomycetota</taxon>
        <taxon>Actinomycetes</taxon>
        <taxon>Micrococcales</taxon>
        <taxon>Microbacteriaceae</taxon>
        <taxon>Mycetocola</taxon>
    </lineage>
</organism>
<dbReference type="EMBL" id="RCUV01000011">
    <property type="protein sequence ID" value="RLP70296.1"/>
    <property type="molecule type" value="Genomic_DNA"/>
</dbReference>
<dbReference type="Pfam" id="PF13377">
    <property type="entry name" value="Peripla_BP_3"/>
    <property type="match status" value="1"/>
</dbReference>
<dbReference type="OrthoDB" id="252678at2"/>
<name>A0A3L6ZQU8_9MICO</name>
<dbReference type="AlphaFoldDB" id="A0A3L6ZQU8"/>
<evidence type="ECO:0000256" key="3">
    <source>
        <dbReference type="ARBA" id="ARBA00023163"/>
    </source>
</evidence>
<dbReference type="SUPFAM" id="SSF53822">
    <property type="entry name" value="Periplasmic binding protein-like I"/>
    <property type="match status" value="1"/>
</dbReference>
<dbReference type="SUPFAM" id="SSF47413">
    <property type="entry name" value="lambda repressor-like DNA-binding domains"/>
    <property type="match status" value="1"/>
</dbReference>
<dbReference type="InterPro" id="IPR046335">
    <property type="entry name" value="LacI/GalR-like_sensor"/>
</dbReference>
<protein>
    <submittedName>
        <fullName evidence="5">LacI family transcriptional regulator</fullName>
    </submittedName>
</protein>
<dbReference type="Pfam" id="PF00356">
    <property type="entry name" value="LacI"/>
    <property type="match status" value="1"/>
</dbReference>
<dbReference type="SMART" id="SM00354">
    <property type="entry name" value="HTH_LACI"/>
    <property type="match status" value="1"/>
</dbReference>
<dbReference type="PANTHER" id="PTHR30146">
    <property type="entry name" value="LACI-RELATED TRANSCRIPTIONAL REPRESSOR"/>
    <property type="match status" value="1"/>
</dbReference>
<reference evidence="5 6" key="1">
    <citation type="submission" date="2018-10" db="EMBL/GenBank/DDBJ databases">
        <authorList>
            <person name="Li J."/>
        </authorList>
    </citation>
    <scope>NUCLEOTIDE SEQUENCE [LARGE SCALE GENOMIC DNA]</scope>
    <source>
        <strain evidence="5 6">CCTCC AB209002</strain>
    </source>
</reference>
<keyword evidence="3" id="KW-0804">Transcription</keyword>
<dbReference type="Gene3D" id="1.10.260.40">
    <property type="entry name" value="lambda repressor-like DNA-binding domains"/>
    <property type="match status" value="1"/>
</dbReference>
<evidence type="ECO:0000313" key="6">
    <source>
        <dbReference type="Proteomes" id="UP000270299"/>
    </source>
</evidence>
<dbReference type="Proteomes" id="UP000270299">
    <property type="component" value="Unassembled WGS sequence"/>
</dbReference>
<keyword evidence="6" id="KW-1185">Reference proteome</keyword>
<dbReference type="InterPro" id="IPR000843">
    <property type="entry name" value="HTH_LacI"/>
</dbReference>
<evidence type="ECO:0000256" key="2">
    <source>
        <dbReference type="ARBA" id="ARBA00023125"/>
    </source>
</evidence>
<feature type="domain" description="HTH lacI-type" evidence="4">
    <location>
        <begin position="1"/>
        <end position="53"/>
    </location>
</feature>
<dbReference type="PROSITE" id="PS50932">
    <property type="entry name" value="HTH_LACI_2"/>
    <property type="match status" value="1"/>
</dbReference>
<dbReference type="RefSeq" id="WP_121673354.1">
    <property type="nucleotide sequence ID" value="NZ_BMXM01000007.1"/>
</dbReference>
<proteinExistence type="predicted"/>
<dbReference type="PANTHER" id="PTHR30146:SF153">
    <property type="entry name" value="LACTOSE OPERON REPRESSOR"/>
    <property type="match status" value="1"/>
</dbReference>
<sequence>MQDVARLANVSIATVSFTVNNSKPVSPATRARVEAAMQELGFRRNAVGRALASKRTHILALLYPALQHRFRGTVVNFFTSAARTASEHGYNLVLWPASNDDELDELTSTGLVDGVLLMEVQVEDPRVERLQKSGTPFALIGRTAEPDALDFVDIDFEGTVAASIDHLVELGHSAIGLLDGGVGSGALRGYGPVVRTRGAFDREMEERGLMAFRLSCDENPAAGREMGARIRDEAPGMTALILMNEHAAPGLLSELRHQGLSVPDDLSILSIASSKEMAAMNDPELTVMSAPSIELGRRGVELLIDQLDGGGDHDRHALVMCALEPGASTAPPRAGH</sequence>
<keyword evidence="1" id="KW-0805">Transcription regulation</keyword>
<dbReference type="CDD" id="cd01392">
    <property type="entry name" value="HTH_LacI"/>
    <property type="match status" value="1"/>
</dbReference>
<dbReference type="Gene3D" id="3.40.50.2300">
    <property type="match status" value="2"/>
</dbReference>